<evidence type="ECO:0000313" key="2">
    <source>
        <dbReference type="EMBL" id="CUH66967.1"/>
    </source>
</evidence>
<proteinExistence type="predicted"/>
<evidence type="ECO:0000313" key="3">
    <source>
        <dbReference type="EMBL" id="CUH71583.1"/>
    </source>
</evidence>
<dbReference type="InterPro" id="IPR036374">
    <property type="entry name" value="OxRdtase_Mopterin-bd_sf"/>
</dbReference>
<gene>
    <name evidence="2" type="ORF">TL5118_01980</name>
    <name evidence="3" type="ORF">TL5120_01372</name>
</gene>
<evidence type="ECO:0000256" key="1">
    <source>
        <dbReference type="SAM" id="SignalP"/>
    </source>
</evidence>
<dbReference type="EMBL" id="CYSC01000021">
    <property type="protein sequence ID" value="CUH71583.1"/>
    <property type="molecule type" value="Genomic_DNA"/>
</dbReference>
<keyword evidence="1" id="KW-0732">Signal</keyword>
<name>A0A0P1FFW2_9RHOB</name>
<reference evidence="3 5" key="1">
    <citation type="submission" date="2015-09" db="EMBL/GenBank/DDBJ databases">
        <authorList>
            <consortium name="Swine Surveillance"/>
        </authorList>
    </citation>
    <scope>NUCLEOTIDE SEQUENCE [LARGE SCALE GENOMIC DNA]</scope>
    <source>
        <strain evidence="3 5">5120</strain>
    </source>
</reference>
<feature type="signal peptide" evidence="1">
    <location>
        <begin position="1"/>
        <end position="30"/>
    </location>
</feature>
<evidence type="ECO:0000313" key="4">
    <source>
        <dbReference type="Proteomes" id="UP000051086"/>
    </source>
</evidence>
<protein>
    <recommendedName>
        <fullName evidence="6">Oxidoreductase molybdopterin binding domain protein</fullName>
    </recommendedName>
</protein>
<dbReference type="PROSITE" id="PS51318">
    <property type="entry name" value="TAT"/>
    <property type="match status" value="1"/>
</dbReference>
<organism evidence="3 5">
    <name type="scientific">Thalassovita autumnalis</name>
    <dbReference type="NCBI Taxonomy" id="2072972"/>
    <lineage>
        <taxon>Bacteria</taxon>
        <taxon>Pseudomonadati</taxon>
        <taxon>Pseudomonadota</taxon>
        <taxon>Alphaproteobacteria</taxon>
        <taxon>Rhodobacterales</taxon>
        <taxon>Roseobacteraceae</taxon>
        <taxon>Thalassovita</taxon>
    </lineage>
</organism>
<sequence>MKHTRRGLARFAMASLAALALMGPAAPLWAGSADPTPETIVMTVTYEDGSGREMRELTLGEVMELPVSGFETSTVWTEGVQRFEGVWLEDLIAHLGLNEGTLELSALNEYLVDFQADEIPGSKALVAYRHNGKLMSAREKGPLWIVYPYDEGPEFQTELTYMSSIWQLDRIIALP</sequence>
<dbReference type="Proteomes" id="UP000051887">
    <property type="component" value="Unassembled WGS sequence"/>
</dbReference>
<dbReference type="RefSeq" id="WP_131727432.1">
    <property type="nucleotide sequence ID" value="NZ_CYSB01000027.1"/>
</dbReference>
<evidence type="ECO:0008006" key="6">
    <source>
        <dbReference type="Google" id="ProtNLM"/>
    </source>
</evidence>
<dbReference type="Proteomes" id="UP000051086">
    <property type="component" value="Unassembled WGS sequence"/>
</dbReference>
<feature type="chain" id="PRO_5009792396" description="Oxidoreductase molybdopterin binding domain protein" evidence="1">
    <location>
        <begin position="31"/>
        <end position="175"/>
    </location>
</feature>
<evidence type="ECO:0000313" key="5">
    <source>
        <dbReference type="Proteomes" id="UP000051887"/>
    </source>
</evidence>
<dbReference type="OrthoDB" id="9798763at2"/>
<reference evidence="2 4" key="2">
    <citation type="submission" date="2015-09" db="EMBL/GenBank/DDBJ databases">
        <authorList>
            <person name="Rodrigo-Torres L."/>
            <person name="Arahal D.R."/>
        </authorList>
    </citation>
    <scope>NUCLEOTIDE SEQUENCE [LARGE SCALE GENOMIC DNA]</scope>
    <source>
        <strain evidence="2 4">CECT 5118</strain>
    </source>
</reference>
<dbReference type="Gene3D" id="3.90.420.10">
    <property type="entry name" value="Oxidoreductase, molybdopterin-binding domain"/>
    <property type="match status" value="1"/>
</dbReference>
<accession>A0A0P1FFW2</accession>
<dbReference type="AlphaFoldDB" id="A0A0P1FFW2"/>
<dbReference type="InterPro" id="IPR006311">
    <property type="entry name" value="TAT_signal"/>
</dbReference>
<dbReference type="EMBL" id="CYSB01000027">
    <property type="protein sequence ID" value="CUH66967.1"/>
    <property type="molecule type" value="Genomic_DNA"/>
</dbReference>
<dbReference type="SUPFAM" id="SSF56524">
    <property type="entry name" value="Oxidoreductase molybdopterin-binding domain"/>
    <property type="match status" value="1"/>
</dbReference>
<keyword evidence="4" id="KW-1185">Reference proteome</keyword>